<feature type="domain" description="VTT" evidence="8">
    <location>
        <begin position="49"/>
        <end position="174"/>
    </location>
</feature>
<comment type="caution">
    <text evidence="9">The sequence shown here is derived from an EMBL/GenBank/DDBJ whole genome shotgun (WGS) entry which is preliminary data.</text>
</comment>
<keyword evidence="5 7" id="KW-1133">Transmembrane helix</keyword>
<dbReference type="EMBL" id="MFJB01000061">
    <property type="protein sequence ID" value="OGF99474.1"/>
    <property type="molecule type" value="Genomic_DNA"/>
</dbReference>
<dbReference type="InterPro" id="IPR032818">
    <property type="entry name" value="DedA-like"/>
</dbReference>
<name>A0A1F5YH41_9BACT</name>
<keyword evidence="6 7" id="KW-0472">Membrane</keyword>
<evidence type="ECO:0000256" key="1">
    <source>
        <dbReference type="ARBA" id="ARBA00004651"/>
    </source>
</evidence>
<evidence type="ECO:0000256" key="2">
    <source>
        <dbReference type="ARBA" id="ARBA00010792"/>
    </source>
</evidence>
<organism evidence="9 10">
    <name type="scientific">Candidatus Gottesmanbacteria bacterium RBG_16_38_7b</name>
    <dbReference type="NCBI Taxonomy" id="1798372"/>
    <lineage>
        <taxon>Bacteria</taxon>
        <taxon>Candidatus Gottesmaniibacteriota</taxon>
    </lineage>
</organism>
<keyword evidence="3 7" id="KW-1003">Cell membrane</keyword>
<dbReference type="GO" id="GO:0005886">
    <property type="term" value="C:plasma membrane"/>
    <property type="evidence" value="ECO:0007669"/>
    <property type="project" value="UniProtKB-SubCell"/>
</dbReference>
<reference evidence="9 10" key="1">
    <citation type="journal article" date="2016" name="Nat. Commun.">
        <title>Thousands of microbial genomes shed light on interconnected biogeochemical processes in an aquifer system.</title>
        <authorList>
            <person name="Anantharaman K."/>
            <person name="Brown C.T."/>
            <person name="Hug L.A."/>
            <person name="Sharon I."/>
            <person name="Castelle C.J."/>
            <person name="Probst A.J."/>
            <person name="Thomas B.C."/>
            <person name="Singh A."/>
            <person name="Wilkins M.J."/>
            <person name="Karaoz U."/>
            <person name="Brodie E.L."/>
            <person name="Williams K.H."/>
            <person name="Hubbard S.S."/>
            <person name="Banfield J.F."/>
        </authorList>
    </citation>
    <scope>NUCLEOTIDE SEQUENCE [LARGE SCALE GENOMIC DNA]</scope>
</reference>
<comment type="similarity">
    <text evidence="2 7">Belongs to the DedA family.</text>
</comment>
<feature type="transmembrane region" description="Helical" evidence="7">
    <location>
        <begin position="157"/>
        <end position="176"/>
    </location>
</feature>
<dbReference type="PANTHER" id="PTHR30353:SF0">
    <property type="entry name" value="TRANSMEMBRANE PROTEIN"/>
    <property type="match status" value="1"/>
</dbReference>
<feature type="transmembrane region" description="Helical" evidence="7">
    <location>
        <begin position="69"/>
        <end position="94"/>
    </location>
</feature>
<evidence type="ECO:0000256" key="6">
    <source>
        <dbReference type="ARBA" id="ARBA00023136"/>
    </source>
</evidence>
<evidence type="ECO:0000256" key="5">
    <source>
        <dbReference type="ARBA" id="ARBA00022989"/>
    </source>
</evidence>
<proteinExistence type="inferred from homology"/>
<evidence type="ECO:0000313" key="10">
    <source>
        <dbReference type="Proteomes" id="UP000177396"/>
    </source>
</evidence>
<dbReference type="Proteomes" id="UP000177396">
    <property type="component" value="Unassembled WGS sequence"/>
</dbReference>
<evidence type="ECO:0000259" key="8">
    <source>
        <dbReference type="Pfam" id="PF09335"/>
    </source>
</evidence>
<comment type="subcellular location">
    <subcellularLocation>
        <location evidence="1 7">Cell membrane</location>
        <topology evidence="1 7">Multi-pass membrane protein</topology>
    </subcellularLocation>
</comment>
<gene>
    <name evidence="9" type="ORF">A2153_05610</name>
</gene>
<dbReference type="Pfam" id="PF09335">
    <property type="entry name" value="VTT_dom"/>
    <property type="match status" value="1"/>
</dbReference>
<dbReference type="NCBIfam" id="NF008102">
    <property type="entry name" value="PRK10847.1"/>
    <property type="match status" value="1"/>
</dbReference>
<dbReference type="AlphaFoldDB" id="A0A1F5YH41"/>
<sequence length="221" mass="24946">METIQSIIDIFVHLDKNLALVIAQFGPLTYVLLFLIIFLETGIVITPFLPGDSLLFAAGTLAGNGIMNIIFLFICLLLAAILGDTVNYWIGFIVGPRIFEMRRIPLIKKEHLIKTEKFYEKHGGKTIILARFIPIVRTFAPFVAGVGKMSYKKFMSFNIVGGFLWVTLFIFSGYFFGRLPVISENFHFAIAGIILVSLLPVIVEYIKHLRDKRKSVEISLD</sequence>
<feature type="transmembrane region" description="Helical" evidence="7">
    <location>
        <begin position="28"/>
        <end position="49"/>
    </location>
</feature>
<feature type="transmembrane region" description="Helical" evidence="7">
    <location>
        <begin position="188"/>
        <end position="206"/>
    </location>
</feature>
<dbReference type="InterPro" id="IPR058127">
    <property type="entry name" value="DedA"/>
</dbReference>
<evidence type="ECO:0000256" key="3">
    <source>
        <dbReference type="ARBA" id="ARBA00022475"/>
    </source>
</evidence>
<keyword evidence="4 7" id="KW-0812">Transmembrane</keyword>
<accession>A0A1F5YH41</accession>
<evidence type="ECO:0000256" key="4">
    <source>
        <dbReference type="ARBA" id="ARBA00022692"/>
    </source>
</evidence>
<dbReference type="PANTHER" id="PTHR30353">
    <property type="entry name" value="INNER MEMBRANE PROTEIN DEDA-RELATED"/>
    <property type="match status" value="1"/>
</dbReference>
<dbReference type="InterPro" id="IPR032816">
    <property type="entry name" value="VTT_dom"/>
</dbReference>
<evidence type="ECO:0000313" key="9">
    <source>
        <dbReference type="EMBL" id="OGF99474.1"/>
    </source>
</evidence>
<evidence type="ECO:0000256" key="7">
    <source>
        <dbReference type="RuleBase" id="RU367016"/>
    </source>
</evidence>
<protein>
    <recommendedName>
        <fullName evidence="8">VTT domain-containing protein</fullName>
    </recommendedName>
</protein>